<dbReference type="EMBL" id="CP000031">
    <property type="protein sequence ID" value="AAV94235.1"/>
    <property type="molecule type" value="Genomic_DNA"/>
</dbReference>
<keyword evidence="2" id="KW-1185">Reference proteome</keyword>
<dbReference type="PaxDb" id="246200-SPO0930"/>
<protein>
    <submittedName>
        <fullName evidence="1">Uncharacterized protein</fullName>
    </submittedName>
</protein>
<dbReference type="KEGG" id="sil:SPO0930"/>
<dbReference type="STRING" id="246200.SPO0930"/>
<gene>
    <name evidence="1" type="ordered locus">SPO0930</name>
</gene>
<proteinExistence type="predicted"/>
<evidence type="ECO:0000313" key="2">
    <source>
        <dbReference type="Proteomes" id="UP000001023"/>
    </source>
</evidence>
<reference evidence="1 2" key="1">
    <citation type="journal article" date="2004" name="Nature">
        <title>Genome sequence of Silicibacter pomeroyi reveals adaptations to the marine environment.</title>
        <authorList>
            <person name="Moran M.A."/>
            <person name="Buchan A."/>
            <person name="Gonzalez J.M."/>
            <person name="Heidelberg J.F."/>
            <person name="Whitman W.B."/>
            <person name="Kiene R.P."/>
            <person name="Henriksen J.R."/>
            <person name="King G.M."/>
            <person name="Belas R."/>
            <person name="Fuqua C."/>
            <person name="Brinkac L."/>
            <person name="Lewis M."/>
            <person name="Johri S."/>
            <person name="Weaver B."/>
            <person name="Pai G."/>
            <person name="Eisen J.A."/>
            <person name="Rahe E."/>
            <person name="Sheldon W.M."/>
            <person name="Ye W."/>
            <person name="Miller T.R."/>
            <person name="Carlton J."/>
            <person name="Rasko D.A."/>
            <person name="Paulsen I.T."/>
            <person name="Ren Q."/>
            <person name="Daugherty S.C."/>
            <person name="Deboy R.T."/>
            <person name="Dodson R.J."/>
            <person name="Durkin A.S."/>
            <person name="Madupu R."/>
            <person name="Nelson W.C."/>
            <person name="Sullivan S.A."/>
            <person name="Rosovitz M.J."/>
            <person name="Haft D.H."/>
            <person name="Selengut J."/>
            <person name="Ward N."/>
        </authorList>
    </citation>
    <scope>NUCLEOTIDE SEQUENCE [LARGE SCALE GENOMIC DNA]</scope>
    <source>
        <strain evidence="2">ATCC 700808 / DSM 15171 / DSS-3</strain>
    </source>
</reference>
<accession>Q5LUX2</accession>
<dbReference type="AlphaFoldDB" id="Q5LUX2"/>
<dbReference type="HOGENOM" id="CLU_3367056_0_0_5"/>
<evidence type="ECO:0000313" key="1">
    <source>
        <dbReference type="EMBL" id="AAV94235.1"/>
    </source>
</evidence>
<organism evidence="1 2">
    <name type="scientific">Ruegeria pomeroyi (strain ATCC 700808 / DSM 15171 / DSS-3)</name>
    <name type="common">Silicibacter pomeroyi</name>
    <dbReference type="NCBI Taxonomy" id="246200"/>
    <lineage>
        <taxon>Bacteria</taxon>
        <taxon>Pseudomonadati</taxon>
        <taxon>Pseudomonadota</taxon>
        <taxon>Alphaproteobacteria</taxon>
        <taxon>Rhodobacterales</taxon>
        <taxon>Roseobacteraceae</taxon>
        <taxon>Ruegeria</taxon>
    </lineage>
</organism>
<reference evidence="1 2" key="2">
    <citation type="journal article" date="2014" name="Stand. Genomic Sci.">
        <title>An updated genome annotation for the model marine bacterium Ruegeria pomeroyi DSS-3.</title>
        <authorList>
            <person name="Rivers A.R."/>
            <person name="Smith C.B."/>
            <person name="Moran M.A."/>
        </authorList>
    </citation>
    <scope>GENOME REANNOTATION</scope>
    <source>
        <strain evidence="2">ATCC 700808 / DSM 15171 / DSS-3</strain>
    </source>
</reference>
<name>Q5LUX2_RUEPO</name>
<dbReference type="Proteomes" id="UP000001023">
    <property type="component" value="Chromosome"/>
</dbReference>
<sequence length="35" mass="3926">MAGMLPIAIVTAGVLIYALRWHQTPVPRRRQVGPR</sequence>